<evidence type="ECO:0000256" key="16">
    <source>
        <dbReference type="ARBA" id="ARBA00049902"/>
    </source>
</evidence>
<dbReference type="InterPro" id="IPR012338">
    <property type="entry name" value="Beta-lactam/transpept-like"/>
</dbReference>
<keyword evidence="13" id="KW-0511">Multifunctional enzyme</keyword>
<keyword evidence="8" id="KW-0378">Hydrolase</keyword>
<keyword evidence="9" id="KW-0133">Cell shape</keyword>
<dbReference type="GO" id="GO:0030288">
    <property type="term" value="C:outer membrane-bounded periplasmic space"/>
    <property type="evidence" value="ECO:0007669"/>
    <property type="project" value="TreeGrafter"/>
</dbReference>
<evidence type="ECO:0000256" key="9">
    <source>
        <dbReference type="ARBA" id="ARBA00022960"/>
    </source>
</evidence>
<gene>
    <name evidence="20" type="ORF">D5R40_22360</name>
</gene>
<evidence type="ECO:0000259" key="19">
    <source>
        <dbReference type="Pfam" id="PF00912"/>
    </source>
</evidence>
<evidence type="ECO:0000256" key="13">
    <source>
        <dbReference type="ARBA" id="ARBA00023268"/>
    </source>
</evidence>
<comment type="caution">
    <text evidence="20">The sequence shown here is derived from an EMBL/GenBank/DDBJ whole genome shotgun (WGS) entry which is preliminary data.</text>
</comment>
<dbReference type="InterPro" id="IPR001460">
    <property type="entry name" value="PCN-bd_Tpept"/>
</dbReference>
<dbReference type="Pfam" id="PF00905">
    <property type="entry name" value="Transpeptidase"/>
    <property type="match status" value="1"/>
</dbReference>
<dbReference type="SUPFAM" id="SSF56601">
    <property type="entry name" value="beta-lactamase/transpeptidase-like"/>
    <property type="match status" value="1"/>
</dbReference>
<evidence type="ECO:0000256" key="3">
    <source>
        <dbReference type="ARBA" id="ARBA00022645"/>
    </source>
</evidence>
<dbReference type="EMBL" id="RCBY01000155">
    <property type="protein sequence ID" value="RQH32397.1"/>
    <property type="molecule type" value="Genomic_DNA"/>
</dbReference>
<keyword evidence="7" id="KW-0812">Transmembrane</keyword>
<comment type="subcellular location">
    <subcellularLocation>
        <location evidence="1">Membrane</location>
    </subcellularLocation>
</comment>
<keyword evidence="3" id="KW-0121">Carboxypeptidase</keyword>
<keyword evidence="6" id="KW-0808">Transferase</keyword>
<evidence type="ECO:0000256" key="6">
    <source>
        <dbReference type="ARBA" id="ARBA00022679"/>
    </source>
</evidence>
<dbReference type="GO" id="GO:0009002">
    <property type="term" value="F:serine-type D-Ala-D-Ala carboxypeptidase activity"/>
    <property type="evidence" value="ECO:0007669"/>
    <property type="project" value="UniProtKB-EC"/>
</dbReference>
<evidence type="ECO:0000256" key="4">
    <source>
        <dbReference type="ARBA" id="ARBA00022670"/>
    </source>
</evidence>
<name>A0A3N6NA68_9CYAN</name>
<dbReference type="Gene3D" id="1.10.3810.10">
    <property type="entry name" value="Biosynthetic peptidoglycan transglycosylase-like"/>
    <property type="match status" value="1"/>
</dbReference>
<keyword evidence="12" id="KW-0472">Membrane</keyword>
<evidence type="ECO:0000256" key="15">
    <source>
        <dbReference type="ARBA" id="ARBA00034000"/>
    </source>
</evidence>
<evidence type="ECO:0000256" key="12">
    <source>
        <dbReference type="ARBA" id="ARBA00023136"/>
    </source>
</evidence>
<protein>
    <submittedName>
        <fullName evidence="20">PBP1A family penicillin-binding protein</fullName>
    </submittedName>
</protein>
<dbReference type="GO" id="GO:0006508">
    <property type="term" value="P:proteolysis"/>
    <property type="evidence" value="ECO:0007669"/>
    <property type="project" value="UniProtKB-KW"/>
</dbReference>
<keyword evidence="5" id="KW-0328">Glycosyltransferase</keyword>
<accession>A0A3N6NA68</accession>
<feature type="compositionally biased region" description="Basic and acidic residues" evidence="17">
    <location>
        <begin position="661"/>
        <end position="676"/>
    </location>
</feature>
<dbReference type="InterPro" id="IPR050396">
    <property type="entry name" value="Glycosyltr_51/Transpeptidase"/>
</dbReference>
<evidence type="ECO:0000256" key="17">
    <source>
        <dbReference type="SAM" id="MobiDB-lite"/>
    </source>
</evidence>
<dbReference type="Pfam" id="PF00912">
    <property type="entry name" value="Transgly"/>
    <property type="match status" value="1"/>
</dbReference>
<evidence type="ECO:0000256" key="1">
    <source>
        <dbReference type="ARBA" id="ARBA00004370"/>
    </source>
</evidence>
<comment type="catalytic activity">
    <reaction evidence="16">
        <text>[GlcNAc-(1-&gt;4)-Mur2Ac(oyl-L-Ala-gamma-D-Glu-L-Lys-D-Ala-D-Ala)](n)-di-trans,octa-cis-undecaprenyl diphosphate + beta-D-GlcNAc-(1-&gt;4)-Mur2Ac(oyl-L-Ala-gamma-D-Glu-L-Lys-D-Ala-D-Ala)-di-trans,octa-cis-undecaprenyl diphosphate = [GlcNAc-(1-&gt;4)-Mur2Ac(oyl-L-Ala-gamma-D-Glu-L-Lys-D-Ala-D-Ala)](n+1)-di-trans,octa-cis-undecaprenyl diphosphate + di-trans,octa-cis-undecaprenyl diphosphate + H(+)</text>
        <dbReference type="Rhea" id="RHEA:23708"/>
        <dbReference type="Rhea" id="RHEA-COMP:9602"/>
        <dbReference type="Rhea" id="RHEA-COMP:9603"/>
        <dbReference type="ChEBI" id="CHEBI:15378"/>
        <dbReference type="ChEBI" id="CHEBI:58405"/>
        <dbReference type="ChEBI" id="CHEBI:60033"/>
        <dbReference type="ChEBI" id="CHEBI:78435"/>
        <dbReference type="EC" id="2.4.99.28"/>
    </reaction>
</comment>
<sequence length="676" mass="75000">MDNISQGSSGKNNRKSTKLVVEKIARTVNIKNIKEILGRRKFWLGLGGVGIGSMIIYGGITWLKLKQSLPDIADISSYSRDGTLTIKAADGKIIQQTGPATREKIKLEDIPAPLVQAFIAIEDRRFYQHTGVDYQGVIRALVSNLIARDVVQGGSSITQQLARMVFLDMEQTIWRKLREAMLAWKMERELSKEEILELYLNIVYLGSGAYGVTDAAWVYFSKPVSGLSLAEMATLAGLPPAPSEYSPLVSPEAAKNRRNIVLGVMQEAGLISQQRAEIAIAKPIEVQPSAPKRLIVEAPYFANYIQKELPKYVSQEVIEAGGLTIETTLDRNWQEIGEQVIQDAVDIDGARQRFDQAALVAIETTTGEVKALVGGRDFAESEFNRAIQAQRQPGSTFKSFVYAAAVAAGFPPTDGYRDVPFTVDGYKPKNYGKKYGGWRSMIDSLAYSVNVVAVQVLMDVGFEPVMKLAEDMGIKSEVKATYSMALGTWEVNLLELTNAYATLAAEGKFIGAHGIKRIINQNGQVVYEAYAQPKQVLDRGSAAIVTWMLENVVKYGSGTNAYLYDRPVAGKTGTTEDARDLWFIGYIPQVATGIWLGNDDNKPTWGVSSTAAFNWRQFMKQVVEDIPVKDFPDRPSFYDREPTIEARPVEPKWMRYGKIGPDGRDVNEKNDYDRNY</sequence>
<comment type="catalytic activity">
    <reaction evidence="15">
        <text>Preferential cleavage: (Ac)2-L-Lys-D-Ala-|-D-Ala. Also transpeptidation of peptidyl-alanyl moieties that are N-acyl substituents of D-alanine.</text>
        <dbReference type="EC" id="3.4.16.4"/>
    </reaction>
</comment>
<dbReference type="InterPro" id="IPR023346">
    <property type="entry name" value="Lysozyme-like_dom_sf"/>
</dbReference>
<keyword evidence="10" id="KW-0573">Peptidoglycan synthesis</keyword>
<evidence type="ECO:0000256" key="5">
    <source>
        <dbReference type="ARBA" id="ARBA00022676"/>
    </source>
</evidence>
<proteinExistence type="predicted"/>
<evidence type="ECO:0000256" key="14">
    <source>
        <dbReference type="ARBA" id="ARBA00023316"/>
    </source>
</evidence>
<keyword evidence="21" id="KW-1185">Reference proteome</keyword>
<feature type="domain" description="Glycosyl transferase family 51" evidence="19">
    <location>
        <begin position="91"/>
        <end position="266"/>
    </location>
</feature>
<dbReference type="AlphaFoldDB" id="A0A3N6NA68"/>
<dbReference type="PANTHER" id="PTHR32282">
    <property type="entry name" value="BINDING PROTEIN TRANSPEPTIDASE, PUTATIVE-RELATED"/>
    <property type="match status" value="1"/>
</dbReference>
<evidence type="ECO:0000256" key="7">
    <source>
        <dbReference type="ARBA" id="ARBA00022692"/>
    </source>
</evidence>
<dbReference type="InterPro" id="IPR001264">
    <property type="entry name" value="Glyco_trans_51"/>
</dbReference>
<dbReference type="Gene3D" id="3.40.710.10">
    <property type="entry name" value="DD-peptidase/beta-lactamase superfamily"/>
    <property type="match status" value="1"/>
</dbReference>
<comment type="pathway">
    <text evidence="2">Cell wall biogenesis; peptidoglycan biosynthesis.</text>
</comment>
<reference evidence="20 21" key="1">
    <citation type="journal article" date="2018" name="ACS Chem. Biol.">
        <title>Ketoreductase domain dysfunction expands chemodiversity: malyngamide biosynthesis in the cyanobacterium Okeania hirsuta.</title>
        <authorList>
            <person name="Moss N.A."/>
            <person name="Leao T."/>
            <person name="Rankin M."/>
            <person name="McCullough T.M."/>
            <person name="Qu P."/>
            <person name="Korobeynikov A."/>
            <person name="Smith J.L."/>
            <person name="Gerwick L."/>
            <person name="Gerwick W.H."/>
        </authorList>
    </citation>
    <scope>NUCLEOTIDE SEQUENCE [LARGE SCALE GENOMIC DNA]</scope>
    <source>
        <strain evidence="20 21">PAB10Feb10-1</strain>
    </source>
</reference>
<evidence type="ECO:0000256" key="8">
    <source>
        <dbReference type="ARBA" id="ARBA00022801"/>
    </source>
</evidence>
<dbReference type="PANTHER" id="PTHR32282:SF31">
    <property type="entry name" value="PEPTIDOGLYCAN GLYCOSYLTRANSFERASE"/>
    <property type="match status" value="1"/>
</dbReference>
<dbReference type="GO" id="GO:0008955">
    <property type="term" value="F:peptidoglycan glycosyltransferase activity"/>
    <property type="evidence" value="ECO:0007669"/>
    <property type="project" value="UniProtKB-EC"/>
</dbReference>
<feature type="region of interest" description="Disordered" evidence="17">
    <location>
        <begin position="657"/>
        <end position="676"/>
    </location>
</feature>
<keyword evidence="11" id="KW-1133">Transmembrane helix</keyword>
<dbReference type="GO" id="GO:0071555">
    <property type="term" value="P:cell wall organization"/>
    <property type="evidence" value="ECO:0007669"/>
    <property type="project" value="UniProtKB-KW"/>
</dbReference>
<evidence type="ECO:0000313" key="20">
    <source>
        <dbReference type="EMBL" id="RQH32397.1"/>
    </source>
</evidence>
<keyword evidence="14" id="KW-0961">Cell wall biogenesis/degradation</keyword>
<dbReference type="NCBIfam" id="TIGR02074">
    <property type="entry name" value="PBP_1a_fam"/>
    <property type="match status" value="1"/>
</dbReference>
<evidence type="ECO:0000259" key="18">
    <source>
        <dbReference type="Pfam" id="PF00905"/>
    </source>
</evidence>
<dbReference type="GO" id="GO:0008658">
    <property type="term" value="F:penicillin binding"/>
    <property type="evidence" value="ECO:0007669"/>
    <property type="project" value="InterPro"/>
</dbReference>
<dbReference type="SUPFAM" id="SSF53955">
    <property type="entry name" value="Lysozyme-like"/>
    <property type="match status" value="1"/>
</dbReference>
<evidence type="ECO:0000313" key="21">
    <source>
        <dbReference type="Proteomes" id="UP000269154"/>
    </source>
</evidence>
<dbReference type="InterPro" id="IPR036950">
    <property type="entry name" value="PBP_transglycosylase"/>
</dbReference>
<dbReference type="Proteomes" id="UP000269154">
    <property type="component" value="Unassembled WGS sequence"/>
</dbReference>
<evidence type="ECO:0000256" key="11">
    <source>
        <dbReference type="ARBA" id="ARBA00022989"/>
    </source>
</evidence>
<dbReference type="OrthoDB" id="9766909at2"/>
<evidence type="ECO:0000256" key="2">
    <source>
        <dbReference type="ARBA" id="ARBA00004752"/>
    </source>
</evidence>
<dbReference type="GO" id="GO:0009252">
    <property type="term" value="P:peptidoglycan biosynthetic process"/>
    <property type="evidence" value="ECO:0007669"/>
    <property type="project" value="UniProtKB-KW"/>
</dbReference>
<organism evidence="20 21">
    <name type="scientific">Okeania hirsuta</name>
    <dbReference type="NCBI Taxonomy" id="1458930"/>
    <lineage>
        <taxon>Bacteria</taxon>
        <taxon>Bacillati</taxon>
        <taxon>Cyanobacteriota</taxon>
        <taxon>Cyanophyceae</taxon>
        <taxon>Oscillatoriophycideae</taxon>
        <taxon>Oscillatoriales</taxon>
        <taxon>Microcoleaceae</taxon>
        <taxon>Okeania</taxon>
    </lineage>
</organism>
<keyword evidence="4" id="KW-0645">Protease</keyword>
<feature type="domain" description="Penicillin-binding protein transpeptidase" evidence="18">
    <location>
        <begin position="358"/>
        <end position="590"/>
    </location>
</feature>
<evidence type="ECO:0000256" key="10">
    <source>
        <dbReference type="ARBA" id="ARBA00022984"/>
    </source>
</evidence>
<dbReference type="GO" id="GO:0008360">
    <property type="term" value="P:regulation of cell shape"/>
    <property type="evidence" value="ECO:0007669"/>
    <property type="project" value="UniProtKB-KW"/>
</dbReference>
<dbReference type="GO" id="GO:0016020">
    <property type="term" value="C:membrane"/>
    <property type="evidence" value="ECO:0007669"/>
    <property type="project" value="UniProtKB-SubCell"/>
</dbReference>
<dbReference type="FunFam" id="1.10.3810.10:FF:000003">
    <property type="entry name" value="Penicillin-binding protein 1a"/>
    <property type="match status" value="1"/>
</dbReference>